<protein>
    <submittedName>
        <fullName evidence="1">Tail fiber assembly protein</fullName>
    </submittedName>
</protein>
<keyword evidence="2" id="KW-1185">Reference proteome</keyword>
<reference evidence="1 2" key="1">
    <citation type="journal article" date="2019" name="Science, e1252229">
        <title>Invertible promoters mediate bacterial phase variation, antibiotic resistance, and host adaptation in the gut.</title>
        <authorList>
            <person name="Jiang X."/>
            <person name="Hall A.B."/>
            <person name="Arthur T.D."/>
            <person name="Plichta D.R."/>
            <person name="Covington C.T."/>
            <person name="Poyet M."/>
            <person name="Crothers J."/>
            <person name="Moses P.L."/>
            <person name="Tolonen A.C."/>
            <person name="Vlamakis H."/>
            <person name="Alm E.J."/>
            <person name="Xavier R.J."/>
        </authorList>
    </citation>
    <scope>NUCLEOTIDE SEQUENCE [LARGE SCALE GENOMIC DNA]</scope>
    <source>
        <strain evidence="2">ca_0067</strain>
    </source>
</reference>
<comment type="caution">
    <text evidence="1">The sequence shown here is derived from an EMBL/GenBank/DDBJ whole genome shotgun (WGS) entry which is preliminary data.</text>
</comment>
<dbReference type="EMBL" id="RCYA01000016">
    <property type="protein sequence ID" value="RYT40664.1"/>
    <property type="molecule type" value="Genomic_DNA"/>
</dbReference>
<evidence type="ECO:0000313" key="1">
    <source>
        <dbReference type="EMBL" id="RYT40664.1"/>
    </source>
</evidence>
<gene>
    <name evidence="1" type="ORF">EAJ18_22380</name>
</gene>
<dbReference type="Proteomes" id="UP000292985">
    <property type="component" value="Unassembled WGS sequence"/>
</dbReference>
<dbReference type="InterPro" id="IPR003458">
    <property type="entry name" value="Phage_T4_Gp38_tail_assem"/>
</dbReference>
<dbReference type="InterPro" id="IPR051220">
    <property type="entry name" value="TFA_Chaperone"/>
</dbReference>
<accession>A0ABY0HN47</accession>
<name>A0ABY0HN47_CITAM</name>
<dbReference type="PANTHER" id="PTHR34413">
    <property type="entry name" value="PROPHAGE TAIL FIBER ASSEMBLY PROTEIN HOMOLOG TFAE-RELATED-RELATED"/>
    <property type="match status" value="1"/>
</dbReference>
<organism evidence="1 2">
    <name type="scientific">Citrobacter amalonaticus</name>
    <dbReference type="NCBI Taxonomy" id="35703"/>
    <lineage>
        <taxon>Bacteria</taxon>
        <taxon>Pseudomonadati</taxon>
        <taxon>Pseudomonadota</taxon>
        <taxon>Gammaproteobacteria</taxon>
        <taxon>Enterobacterales</taxon>
        <taxon>Enterobacteriaceae</taxon>
        <taxon>Citrobacter</taxon>
    </lineage>
</organism>
<evidence type="ECO:0000313" key="2">
    <source>
        <dbReference type="Proteomes" id="UP000292985"/>
    </source>
</evidence>
<dbReference type="PANTHER" id="PTHR34413:SF2">
    <property type="entry name" value="PROPHAGE TAIL FIBER ASSEMBLY PROTEIN HOMOLOG TFAE-RELATED"/>
    <property type="match status" value="1"/>
</dbReference>
<dbReference type="RefSeq" id="WP_130098257.1">
    <property type="nucleotide sequence ID" value="NZ_RCYA01000016.1"/>
</dbReference>
<sequence length="129" mass="14537">MTIFYSAITRGFYRTGDNLPVDVIEITQEHFEELMFQQEQGFIIAPDSTGYPVAIENTVDPIEAAAEQKAQLRIMADNEISWRQDAVDAGIATDEETVALADWKKYRVLLMRVDTAKPDWPTLPGEQAS</sequence>
<dbReference type="Pfam" id="PF02413">
    <property type="entry name" value="Caudo_TAP"/>
    <property type="match status" value="1"/>
</dbReference>
<proteinExistence type="predicted"/>